<dbReference type="InterPro" id="IPR013164">
    <property type="entry name" value="Cadherin_N"/>
</dbReference>
<dbReference type="Pfam" id="PF00028">
    <property type="entry name" value="Cadherin"/>
    <property type="match status" value="4"/>
</dbReference>
<keyword evidence="7" id="KW-0677">Repeat</keyword>
<proteinExistence type="predicted"/>
<dbReference type="SUPFAM" id="SSF49313">
    <property type="entry name" value="Cadherin-like"/>
    <property type="match status" value="5"/>
</dbReference>
<feature type="domain" description="Cadherin" evidence="23">
    <location>
        <begin position="135"/>
        <end position="243"/>
    </location>
</feature>
<keyword evidence="3" id="KW-1003">Cell membrane</keyword>
<evidence type="ECO:0000313" key="25">
    <source>
        <dbReference type="Proteomes" id="UP000694558"/>
    </source>
</evidence>
<evidence type="ECO:0000256" key="8">
    <source>
        <dbReference type="ARBA" id="ARBA00022837"/>
    </source>
</evidence>
<evidence type="ECO:0000256" key="2">
    <source>
        <dbReference type="ARBA" id="ARBA00004279"/>
    </source>
</evidence>
<comment type="function">
    <text evidence="18">Calcium-dependent cell-adhesion protein. May play a role in activity-induced synaptic reorganization underlying long term memory. Could be involved in CDH2 internalization through TAOK2/p38 MAPK pathway. In hippocampal neurons, may play a role in the down-regulation of dendritic spines, maybe through its action on CDH2 endocytosis.</text>
</comment>
<keyword evidence="14" id="KW-0628">Postsynaptic cell membrane</keyword>
<keyword evidence="4" id="KW-0597">Phosphoprotein</keyword>
<evidence type="ECO:0000256" key="17">
    <source>
        <dbReference type="ARBA" id="ARBA00034111"/>
    </source>
</evidence>
<dbReference type="PRINTS" id="PR00205">
    <property type="entry name" value="CADHERIN"/>
</dbReference>
<dbReference type="InterPro" id="IPR015919">
    <property type="entry name" value="Cadherin-like_sf"/>
</dbReference>
<dbReference type="GO" id="GO:0042734">
    <property type="term" value="C:presynaptic membrane"/>
    <property type="evidence" value="ECO:0007669"/>
    <property type="project" value="UniProtKB-SubCell"/>
</dbReference>
<dbReference type="Proteomes" id="UP000694558">
    <property type="component" value="Chromosome 14"/>
</dbReference>
<evidence type="ECO:0000256" key="9">
    <source>
        <dbReference type="ARBA" id="ARBA00022889"/>
    </source>
</evidence>
<dbReference type="AlphaFoldDB" id="A0A8D3B2Y5"/>
<feature type="domain" description="Cadherin" evidence="23">
    <location>
        <begin position="36"/>
        <end position="134"/>
    </location>
</feature>
<feature type="domain" description="Cadherin" evidence="23">
    <location>
        <begin position="581"/>
        <end position="671"/>
    </location>
</feature>
<dbReference type="FunFam" id="2.60.40.60:FF:000001">
    <property type="entry name" value="Protocadherin alpha 2"/>
    <property type="match status" value="1"/>
</dbReference>
<dbReference type="FunFam" id="2.60.40.60:FF:000117">
    <property type="entry name" value="protocadherin-8 isoform X1"/>
    <property type="match status" value="1"/>
</dbReference>
<evidence type="ECO:0000256" key="22">
    <source>
        <dbReference type="SAM" id="MobiDB-lite"/>
    </source>
</evidence>
<feature type="domain" description="Cadherin" evidence="23">
    <location>
        <begin position="244"/>
        <end position="351"/>
    </location>
</feature>
<keyword evidence="5" id="KW-0812">Transmembrane</keyword>
<dbReference type="FunFam" id="2.60.40.60:FF:000002">
    <property type="entry name" value="Protocadherin alpha 2"/>
    <property type="match status" value="1"/>
</dbReference>
<dbReference type="InterPro" id="IPR050174">
    <property type="entry name" value="Protocadherin/Cadherin-CA"/>
</dbReference>
<dbReference type="GO" id="GO:0030425">
    <property type="term" value="C:dendrite"/>
    <property type="evidence" value="ECO:0007669"/>
    <property type="project" value="UniProtKB-SubCell"/>
</dbReference>
<dbReference type="Gene3D" id="2.60.40.60">
    <property type="entry name" value="Cadherins"/>
    <property type="match status" value="6"/>
</dbReference>
<dbReference type="GO" id="GO:0007156">
    <property type="term" value="P:homophilic cell adhesion via plasma membrane adhesion molecules"/>
    <property type="evidence" value="ECO:0007669"/>
    <property type="project" value="InterPro"/>
</dbReference>
<dbReference type="GO" id="GO:0009653">
    <property type="term" value="P:anatomical structure morphogenesis"/>
    <property type="evidence" value="ECO:0007669"/>
    <property type="project" value="UniProtKB-ARBA"/>
</dbReference>
<feature type="region of interest" description="Disordered" evidence="22">
    <location>
        <begin position="786"/>
        <end position="811"/>
    </location>
</feature>
<name>A0A8D3B2Y5_SCOMX</name>
<evidence type="ECO:0000256" key="13">
    <source>
        <dbReference type="ARBA" id="ARBA00023180"/>
    </source>
</evidence>
<dbReference type="PANTHER" id="PTHR24028:SF244">
    <property type="entry name" value="PARAXIAL PROTOCADHERIN"/>
    <property type="match status" value="1"/>
</dbReference>
<organism evidence="24 25">
    <name type="scientific">Scophthalmus maximus</name>
    <name type="common">Turbot</name>
    <name type="synonym">Psetta maxima</name>
    <dbReference type="NCBI Taxonomy" id="52904"/>
    <lineage>
        <taxon>Eukaryota</taxon>
        <taxon>Metazoa</taxon>
        <taxon>Chordata</taxon>
        <taxon>Craniata</taxon>
        <taxon>Vertebrata</taxon>
        <taxon>Euteleostomi</taxon>
        <taxon>Actinopterygii</taxon>
        <taxon>Neopterygii</taxon>
        <taxon>Teleostei</taxon>
        <taxon>Neoteleostei</taxon>
        <taxon>Acanthomorphata</taxon>
        <taxon>Carangaria</taxon>
        <taxon>Pleuronectiformes</taxon>
        <taxon>Pleuronectoidei</taxon>
        <taxon>Scophthalmidae</taxon>
        <taxon>Scophthalmus</taxon>
    </lineage>
</organism>
<feature type="domain" description="Cadherin" evidence="23">
    <location>
        <begin position="463"/>
        <end position="573"/>
    </location>
</feature>
<evidence type="ECO:0000256" key="12">
    <source>
        <dbReference type="ARBA" id="ARBA00023136"/>
    </source>
</evidence>
<protein>
    <recommendedName>
        <fullName evidence="20">Protocadherin-8</fullName>
    </recommendedName>
</protein>
<evidence type="ECO:0000256" key="18">
    <source>
        <dbReference type="ARBA" id="ARBA00056898"/>
    </source>
</evidence>
<keyword evidence="12" id="KW-0472">Membrane</keyword>
<evidence type="ECO:0000256" key="19">
    <source>
        <dbReference type="ARBA" id="ARBA00064553"/>
    </source>
</evidence>
<comment type="subunit">
    <text evidence="19">The N-terminal extracellular domain forms homophilic interactions; these interactions activate p38 MAPK via TAOK2 and trigger endocytosis. Interacts with CDH2; this interaction may lead to CDH2 cointernalization. Interacts with CDH11. Interacts with TAOK2.</text>
</comment>
<evidence type="ECO:0000256" key="3">
    <source>
        <dbReference type="ARBA" id="ARBA00022475"/>
    </source>
</evidence>
<gene>
    <name evidence="24" type="primary">pcdh8</name>
</gene>
<keyword evidence="8 21" id="KW-0106">Calcium</keyword>
<dbReference type="PROSITE" id="PS00232">
    <property type="entry name" value="CADHERIN_1"/>
    <property type="match status" value="3"/>
</dbReference>
<evidence type="ECO:0000256" key="10">
    <source>
        <dbReference type="ARBA" id="ARBA00022989"/>
    </source>
</evidence>
<evidence type="ECO:0000256" key="5">
    <source>
        <dbReference type="ARBA" id="ARBA00022692"/>
    </source>
</evidence>
<evidence type="ECO:0000256" key="7">
    <source>
        <dbReference type="ARBA" id="ARBA00022737"/>
    </source>
</evidence>
<keyword evidence="6" id="KW-0732">Signal</keyword>
<dbReference type="FunFam" id="2.60.40.60:FF:000007">
    <property type="entry name" value="Protocadherin alpha 2"/>
    <property type="match status" value="1"/>
</dbReference>
<dbReference type="Ensembl" id="ENSSMAT00000027985.2">
    <property type="protein sequence ID" value="ENSSMAP00000027642.2"/>
    <property type="gene ID" value="ENSSMAG00000016897.2"/>
</dbReference>
<dbReference type="GO" id="GO:0045211">
    <property type="term" value="C:postsynaptic membrane"/>
    <property type="evidence" value="ECO:0007669"/>
    <property type="project" value="UniProtKB-SubCell"/>
</dbReference>
<dbReference type="SMART" id="SM00112">
    <property type="entry name" value="CA"/>
    <property type="match status" value="6"/>
</dbReference>
<keyword evidence="13" id="KW-0325">Glycoprotein</keyword>
<dbReference type="PROSITE" id="PS50268">
    <property type="entry name" value="CADHERIN_2"/>
    <property type="match status" value="6"/>
</dbReference>
<evidence type="ECO:0000313" key="24">
    <source>
        <dbReference type="Ensembl" id="ENSSMAP00000027642.2"/>
    </source>
</evidence>
<evidence type="ECO:0000256" key="14">
    <source>
        <dbReference type="ARBA" id="ARBA00023257"/>
    </source>
</evidence>
<dbReference type="FunFam" id="2.60.40.60:FF:000003">
    <property type="entry name" value="Protocadherin alpha 2"/>
    <property type="match status" value="1"/>
</dbReference>
<dbReference type="InterPro" id="IPR002126">
    <property type="entry name" value="Cadherin-like_dom"/>
</dbReference>
<dbReference type="Pfam" id="PF08266">
    <property type="entry name" value="Cadherin_2"/>
    <property type="match status" value="1"/>
</dbReference>
<dbReference type="CDD" id="cd11304">
    <property type="entry name" value="Cadherin_repeat"/>
    <property type="match status" value="6"/>
</dbReference>
<evidence type="ECO:0000256" key="1">
    <source>
        <dbReference type="ARBA" id="ARBA00004251"/>
    </source>
</evidence>
<dbReference type="GeneTree" id="ENSGT00940000165888"/>
<keyword evidence="11" id="KW-0770">Synapse</keyword>
<sequence length="926" mass="101136">VNLYYSHFYFMFGPCVALVFLFHSVRCTTTKYFTYEEDAPGTEIGNLSRDLKIDPADDAHTSFRFMQESNSSVVHMRQVDGLLSVADTIDRERLCAGSPRCLVAFDIVALSREKFQLVHVEIEVRDINDHPPRFPRNETRLEIAENAPLASRFPLQVALDQDVGDNYIQRYNISASSHFAVEVRVAEDGAKCAELVLVRELDREVEDSYTVRVTASDGGQPARSGSMTVHVKVLDVNDNSPTFDRSSLKVELNEDAPLGHRVATVHAFDPDDGVNGEVTYALADDSSPEAARLFHVDPHSGDVTLKAPVDFERRRSYELHVRASDLGAGAVPSSCRLVVDVVDVNDNAPEIRIKPMTSGSDGVAYITEAAAADSFVALISTSDRDSGSNGYVRVSLLGHEHFSLQQAYGDTFMIITSTTLDRERVPEYNLTVVAEDLGSPPFKTVSHYTIRVTDENDNPPLFSKALYEVSVLENNIPGSYVTTVVARDADVGKNAKVSYKLLDSEVSAGAPVSTYVSVDSLSGSLFTLRSFDYETLQHIELVIQAEDRGSPSLSSTSTIRIRVVDQNDNYPYFTFPVLLNDSAEVPLPFNAPAGYLALRVSAEDGDEGDPKLFAMNKDSGEIALKQWLTSEIGDVLELQIAVIDNGRSPLSSSATVRFVVSDTEPADDQVVVVLRSSAGGCALLLIAIVVVVVTCKLSRGGRGRGAKREVCHSLFASGPLPMLGSAEPNIYTGQRGFFHERTSSSLDDSCLYEERSGDSETKVMVAHPLSADCICSGIGNTDQLSVKDSGKGDSDFNDSDSDISGDGGKKNFSTFQPKLKSEFSMSFDVFTSHTHKTPRDNAYTIGFSSMPVFNNPLGYPYSWKDSGYGTNRPKSRSGVQNFSRAGTLPPYFPQQQHDTGVEGAEIHKQRPNFVTVATALEVATIF</sequence>
<dbReference type="PANTHER" id="PTHR24028">
    <property type="entry name" value="CADHERIN-87A"/>
    <property type="match status" value="1"/>
</dbReference>
<feature type="domain" description="Cadherin" evidence="23">
    <location>
        <begin position="366"/>
        <end position="462"/>
    </location>
</feature>
<keyword evidence="9" id="KW-0130">Cell adhesion</keyword>
<evidence type="ECO:0000256" key="15">
    <source>
        <dbReference type="ARBA" id="ARBA00023273"/>
    </source>
</evidence>
<evidence type="ECO:0000256" key="6">
    <source>
        <dbReference type="ARBA" id="ARBA00022729"/>
    </source>
</evidence>
<evidence type="ECO:0000256" key="20">
    <source>
        <dbReference type="ARBA" id="ARBA00067805"/>
    </source>
</evidence>
<reference evidence="24" key="2">
    <citation type="submission" date="2025-08" db="UniProtKB">
        <authorList>
            <consortium name="Ensembl"/>
        </authorList>
    </citation>
    <scope>IDENTIFICATION</scope>
</reference>
<evidence type="ECO:0000256" key="16">
    <source>
        <dbReference type="ARBA" id="ARBA00034100"/>
    </source>
</evidence>
<keyword evidence="10" id="KW-1133">Transmembrane helix</keyword>
<dbReference type="GO" id="GO:0005509">
    <property type="term" value="F:calcium ion binding"/>
    <property type="evidence" value="ECO:0007669"/>
    <property type="project" value="UniProtKB-UniRule"/>
</dbReference>
<accession>A0A8D3B2Y5</accession>
<evidence type="ECO:0000259" key="23">
    <source>
        <dbReference type="PROSITE" id="PS50268"/>
    </source>
</evidence>
<keyword evidence="15" id="KW-0966">Cell projection</keyword>
<dbReference type="InterPro" id="IPR020894">
    <property type="entry name" value="Cadherin_CS"/>
</dbReference>
<feature type="region of interest" description="Disordered" evidence="22">
    <location>
        <begin position="870"/>
        <end position="890"/>
    </location>
</feature>
<reference evidence="24" key="1">
    <citation type="submission" date="2023-05" db="EMBL/GenBank/DDBJ databases">
        <title>High-quality long-read genome of Scophthalmus maximus.</title>
        <authorList>
            <person name="Lien S."/>
            <person name="Martinez P."/>
        </authorList>
    </citation>
    <scope>NUCLEOTIDE SEQUENCE [LARGE SCALE GENOMIC DNA]</scope>
</reference>
<evidence type="ECO:0000256" key="11">
    <source>
        <dbReference type="ARBA" id="ARBA00023018"/>
    </source>
</evidence>
<comment type="subcellular location">
    <subcellularLocation>
        <location evidence="1">Cell membrane</location>
        <topology evidence="1">Single-pass type I membrane protein</topology>
    </subcellularLocation>
    <subcellularLocation>
        <location evidence="2">Cell projection</location>
        <location evidence="2">Dendrite</location>
    </subcellularLocation>
    <subcellularLocation>
        <location evidence="16">Postsynaptic cell membrane</location>
    </subcellularLocation>
    <subcellularLocation>
        <location evidence="17">Presynaptic cell membrane</location>
    </subcellularLocation>
</comment>
<evidence type="ECO:0000256" key="4">
    <source>
        <dbReference type="ARBA" id="ARBA00022553"/>
    </source>
</evidence>
<evidence type="ECO:0000256" key="21">
    <source>
        <dbReference type="PROSITE-ProRule" id="PRU00043"/>
    </source>
</evidence>